<dbReference type="OrthoDB" id="120976at2759"/>
<evidence type="ECO:0000313" key="2">
    <source>
        <dbReference type="EMBL" id="PIK41073.1"/>
    </source>
</evidence>
<organism evidence="2 3">
    <name type="scientific">Stichopus japonicus</name>
    <name type="common">Sea cucumber</name>
    <dbReference type="NCBI Taxonomy" id="307972"/>
    <lineage>
        <taxon>Eukaryota</taxon>
        <taxon>Metazoa</taxon>
        <taxon>Echinodermata</taxon>
        <taxon>Eleutherozoa</taxon>
        <taxon>Echinozoa</taxon>
        <taxon>Holothuroidea</taxon>
        <taxon>Aspidochirotacea</taxon>
        <taxon>Aspidochirotida</taxon>
        <taxon>Stichopodidae</taxon>
        <taxon>Apostichopus</taxon>
    </lineage>
</organism>
<dbReference type="PANTHER" id="PTHR46312">
    <property type="entry name" value="NACHT DOMAIN-CONTAINING PROTEIN"/>
    <property type="match status" value="1"/>
</dbReference>
<dbReference type="Gene3D" id="3.40.50.300">
    <property type="entry name" value="P-loop containing nucleotide triphosphate hydrolases"/>
    <property type="match status" value="1"/>
</dbReference>
<evidence type="ECO:0000313" key="3">
    <source>
        <dbReference type="Proteomes" id="UP000230750"/>
    </source>
</evidence>
<reference evidence="2 3" key="1">
    <citation type="journal article" date="2017" name="PLoS Biol.">
        <title>The sea cucumber genome provides insights into morphological evolution and visceral regeneration.</title>
        <authorList>
            <person name="Zhang X."/>
            <person name="Sun L."/>
            <person name="Yuan J."/>
            <person name="Sun Y."/>
            <person name="Gao Y."/>
            <person name="Zhang L."/>
            <person name="Li S."/>
            <person name="Dai H."/>
            <person name="Hamel J.F."/>
            <person name="Liu C."/>
            <person name="Yu Y."/>
            <person name="Liu S."/>
            <person name="Lin W."/>
            <person name="Guo K."/>
            <person name="Jin S."/>
            <person name="Xu P."/>
            <person name="Storey K.B."/>
            <person name="Huan P."/>
            <person name="Zhang T."/>
            <person name="Zhou Y."/>
            <person name="Zhang J."/>
            <person name="Lin C."/>
            <person name="Li X."/>
            <person name="Xing L."/>
            <person name="Huo D."/>
            <person name="Sun M."/>
            <person name="Wang L."/>
            <person name="Mercier A."/>
            <person name="Li F."/>
            <person name="Yang H."/>
            <person name="Xiang J."/>
        </authorList>
    </citation>
    <scope>NUCLEOTIDE SEQUENCE [LARGE SCALE GENOMIC DNA]</scope>
    <source>
        <strain evidence="2">Shaxun</strain>
        <tissue evidence="2">Muscle</tissue>
    </source>
</reference>
<protein>
    <recommendedName>
        <fullName evidence="1">NACHT domain-containing protein</fullName>
    </recommendedName>
</protein>
<gene>
    <name evidence="2" type="ORF">BSL78_22081</name>
</gene>
<name>A0A2G8JZA5_STIJA</name>
<dbReference type="PANTHER" id="PTHR46312:SF2">
    <property type="entry name" value="NUCLEOTIDE-BINDING OLIGOMERIZATION DOMAIN-CONTAINING PROTEIN 2-LIKE"/>
    <property type="match status" value="1"/>
</dbReference>
<proteinExistence type="predicted"/>
<dbReference type="InterPro" id="IPR007111">
    <property type="entry name" value="NACHT_NTPase"/>
</dbReference>
<comment type="caution">
    <text evidence="2">The sequence shown here is derived from an EMBL/GenBank/DDBJ whole genome shotgun (WGS) entry which is preliminary data.</text>
</comment>
<accession>A0A2G8JZA5</accession>
<feature type="domain" description="NACHT" evidence="1">
    <location>
        <begin position="88"/>
        <end position="237"/>
    </location>
</feature>
<dbReference type="EMBL" id="MRZV01001056">
    <property type="protein sequence ID" value="PIK41073.1"/>
    <property type="molecule type" value="Genomic_DNA"/>
</dbReference>
<dbReference type="SUPFAM" id="SSF52540">
    <property type="entry name" value="P-loop containing nucleoside triphosphate hydrolases"/>
    <property type="match status" value="1"/>
</dbReference>
<dbReference type="Pfam" id="PF05729">
    <property type="entry name" value="NACHT"/>
    <property type="match status" value="1"/>
</dbReference>
<keyword evidence="3" id="KW-1185">Reference proteome</keyword>
<dbReference type="AlphaFoldDB" id="A0A2G8JZA5"/>
<dbReference type="Proteomes" id="UP000230750">
    <property type="component" value="Unassembled WGS sequence"/>
</dbReference>
<sequence>MTETPLTDVKKQFVTELREVYRKWCSNIKTIPTLTCNTSSVDAIYTAGAIECLTRNAENIDEWESLETYKQIRSDHRVKSNRRIIESGPGYGKSLLTLQLAHEWSTDAPESCLKDVEILIVLQLREISGLTSIYKCIRQCNLKTQSIINVEDIQNILQQSSYVLFVLDSVDEYRNFDETVHDDILAIIQNEMFPHFEVILTTRTPCIEQLIHKDTKRLRLTGFNNLCQDEYLRKIVTKDDDSAATRIRESLQENPTLGDLCRVPIFFAVYAHIAYKNDTLKLYTTMTGYFRQMIACFHNHFISKMDNQTLQTVLNYDDAPPRELKKFAYDCLLESHERIWSRDKLCQILGDDVLQRYLRIGIFCEVQTTCESTERDEPRKVIFNHGLFCEWYAALYMVDVLTAYDNGPEHSDEESLLEIIDDLYPYDFQNLYRFVCGIKPDVAKYIIQYIRDIDGVDQLAILCMLEQSGDNHKVYDTLKECCSETINIHQEDTMLWQKSVLQILSIASIHKVTVSNIMLHGVIQKVDVSGSIITMKSGLSIPIHDTLKHLWVRMAGSELNDQEMLNIFHYASNCEKLCYISFADCIVPRRFQEYDPVLTKLCEKAVEVFWYPTLICYRLNLRSGYWEHPSNNTVVSPETMEKMINRAPALLKKAFHWDGVILKEFLLLAKGWDQSSQFMEDELKQDRTRKQPFVLAFGDRRYPTQSFVIIEGVALPATDLIAAFDICFKSLYLFDIPTPASVKQPGNLYTNSSLSLVKGKERFRHPLQ</sequence>
<evidence type="ECO:0000259" key="1">
    <source>
        <dbReference type="Pfam" id="PF05729"/>
    </source>
</evidence>
<dbReference type="InterPro" id="IPR027417">
    <property type="entry name" value="P-loop_NTPase"/>
</dbReference>